<feature type="transmembrane region" description="Helical" evidence="1">
    <location>
        <begin position="338"/>
        <end position="355"/>
    </location>
</feature>
<name>A0A9P4JI82_9PLEO</name>
<evidence type="ECO:0008006" key="4">
    <source>
        <dbReference type="Google" id="ProtNLM"/>
    </source>
</evidence>
<dbReference type="InterPro" id="IPR026749">
    <property type="entry name" value="Tmem135"/>
</dbReference>
<dbReference type="AlphaFoldDB" id="A0A9P4JI82"/>
<dbReference type="PANTHER" id="PTHR12459">
    <property type="entry name" value="TRANSMEMBRANE PROTEIN 135-RELATED"/>
    <property type="match status" value="1"/>
</dbReference>
<dbReference type="PANTHER" id="PTHR12459:SF15">
    <property type="entry name" value="TRANSMEMBRANE PROTEIN 135"/>
    <property type="match status" value="1"/>
</dbReference>
<sequence>MTVPPKPRGRFPVQLAKPLLKAYLLGLVSSTAPRIIKVLVLAAKGKLDHKSVTYSLASIIQKAVAWYRFPAFCGVLVGGSTLLQAPISVLMVALSRILQSSHKPISRKFVERFSRLVSAFLSAFVSFWLLNSTATIDESYTISSIEKSQNKAMLKSSEPFRDPPETALQKGKFATKAPSLQRRPLAGKTMDLTLFAAIRALDITITSLWSRARILSENKKKLISRTTPLALFCFSAATIMHAWFYTPSRLPRTYNRWISTAADLDRRLLLALRHARYGTFIYGKDTGMRPLLGSLARDLGLPEIVGDPAETVPVPCELVHMGYAKSCEGHALLRFFRGWLFAAKMYAPLQLVTLLRKARSKGISWSSVVRATVDMARSSSFLGGFIALFYYGVCLSRTRLGPKLFSRRTVSAQAWDSGLCVLGGCILCGFSMLLEHQRKRLEILFFVLPRAAATWLPRYYLREDRWKEHLVFTLSTAIVFTTAQEDPRRVRGMLGNVLNGILKVK</sequence>
<feature type="transmembrane region" description="Helical" evidence="1">
    <location>
        <begin position="375"/>
        <end position="393"/>
    </location>
</feature>
<accession>A0A9P4JI82</accession>
<reference evidence="2" key="1">
    <citation type="journal article" date="2020" name="Stud. Mycol.">
        <title>101 Dothideomycetes genomes: a test case for predicting lifestyles and emergence of pathogens.</title>
        <authorList>
            <person name="Haridas S."/>
            <person name="Albert R."/>
            <person name="Binder M."/>
            <person name="Bloem J."/>
            <person name="Labutti K."/>
            <person name="Salamov A."/>
            <person name="Andreopoulos B."/>
            <person name="Baker S."/>
            <person name="Barry K."/>
            <person name="Bills G."/>
            <person name="Bluhm B."/>
            <person name="Cannon C."/>
            <person name="Castanera R."/>
            <person name="Culley D."/>
            <person name="Daum C."/>
            <person name="Ezra D."/>
            <person name="Gonzalez J."/>
            <person name="Henrissat B."/>
            <person name="Kuo A."/>
            <person name="Liang C."/>
            <person name="Lipzen A."/>
            <person name="Lutzoni F."/>
            <person name="Magnuson J."/>
            <person name="Mondo S."/>
            <person name="Nolan M."/>
            <person name="Ohm R."/>
            <person name="Pangilinan J."/>
            <person name="Park H.-J."/>
            <person name="Ramirez L."/>
            <person name="Alfaro M."/>
            <person name="Sun H."/>
            <person name="Tritt A."/>
            <person name="Yoshinaga Y."/>
            <person name="Zwiers L.-H."/>
            <person name="Turgeon B."/>
            <person name="Goodwin S."/>
            <person name="Spatafora J."/>
            <person name="Crous P."/>
            <person name="Grigoriev I."/>
        </authorList>
    </citation>
    <scope>NUCLEOTIDE SEQUENCE</scope>
    <source>
        <strain evidence="2">ATCC 74209</strain>
    </source>
</reference>
<evidence type="ECO:0000313" key="2">
    <source>
        <dbReference type="EMBL" id="KAF2199605.1"/>
    </source>
</evidence>
<proteinExistence type="predicted"/>
<feature type="transmembrane region" description="Helical" evidence="1">
    <location>
        <begin position="113"/>
        <end position="130"/>
    </location>
</feature>
<dbReference type="OrthoDB" id="4021778at2759"/>
<gene>
    <name evidence="2" type="ORF">GQ43DRAFT_111501</name>
</gene>
<evidence type="ECO:0000256" key="1">
    <source>
        <dbReference type="SAM" id="Phobius"/>
    </source>
</evidence>
<dbReference type="Proteomes" id="UP000799536">
    <property type="component" value="Unassembled WGS sequence"/>
</dbReference>
<keyword evidence="1" id="KW-1133">Transmembrane helix</keyword>
<keyword evidence="3" id="KW-1185">Reference proteome</keyword>
<protein>
    <recommendedName>
        <fullName evidence="4">Integral membrane protein</fullName>
    </recommendedName>
</protein>
<dbReference type="EMBL" id="ML994066">
    <property type="protein sequence ID" value="KAF2199605.1"/>
    <property type="molecule type" value="Genomic_DNA"/>
</dbReference>
<comment type="caution">
    <text evidence="2">The sequence shown here is derived from an EMBL/GenBank/DDBJ whole genome shotgun (WGS) entry which is preliminary data.</text>
</comment>
<organism evidence="2 3">
    <name type="scientific">Delitschia confertaspora ATCC 74209</name>
    <dbReference type="NCBI Taxonomy" id="1513339"/>
    <lineage>
        <taxon>Eukaryota</taxon>
        <taxon>Fungi</taxon>
        <taxon>Dikarya</taxon>
        <taxon>Ascomycota</taxon>
        <taxon>Pezizomycotina</taxon>
        <taxon>Dothideomycetes</taxon>
        <taxon>Pleosporomycetidae</taxon>
        <taxon>Pleosporales</taxon>
        <taxon>Delitschiaceae</taxon>
        <taxon>Delitschia</taxon>
    </lineage>
</organism>
<evidence type="ECO:0000313" key="3">
    <source>
        <dbReference type="Proteomes" id="UP000799536"/>
    </source>
</evidence>
<feature type="transmembrane region" description="Helical" evidence="1">
    <location>
        <begin position="413"/>
        <end position="434"/>
    </location>
</feature>
<keyword evidence="1" id="KW-0472">Membrane</keyword>
<keyword evidence="1" id="KW-0812">Transmembrane</keyword>
<feature type="transmembrane region" description="Helical" evidence="1">
    <location>
        <begin position="75"/>
        <end position="93"/>
    </location>
</feature>
<feature type="transmembrane region" description="Helical" evidence="1">
    <location>
        <begin position="222"/>
        <end position="244"/>
    </location>
</feature>